<evidence type="ECO:0000313" key="6">
    <source>
        <dbReference type="EMBL" id="GAA2494782.1"/>
    </source>
</evidence>
<dbReference type="InterPro" id="IPR004557">
    <property type="entry name" value="PrmC-related"/>
</dbReference>
<dbReference type="GO" id="GO:0032259">
    <property type="term" value="P:methylation"/>
    <property type="evidence" value="ECO:0007669"/>
    <property type="project" value="UniProtKB-KW"/>
</dbReference>
<organism evidence="6 7">
    <name type="scientific">Streptomyces thermolineatus</name>
    <dbReference type="NCBI Taxonomy" id="44033"/>
    <lineage>
        <taxon>Bacteria</taxon>
        <taxon>Bacillati</taxon>
        <taxon>Actinomycetota</taxon>
        <taxon>Actinomycetes</taxon>
        <taxon>Kitasatosporales</taxon>
        <taxon>Streptomycetaceae</taxon>
        <taxon>Streptomyces</taxon>
    </lineage>
</organism>
<accession>A0ABN3M2R5</accession>
<dbReference type="InterPro" id="IPR007848">
    <property type="entry name" value="Small_mtfrase_dom"/>
</dbReference>
<dbReference type="NCBIfam" id="TIGR00537">
    <property type="entry name" value="hemK_rel_arch"/>
    <property type="match status" value="1"/>
</dbReference>
<dbReference type="Proteomes" id="UP001501358">
    <property type="component" value="Unassembled WGS sequence"/>
</dbReference>
<dbReference type="InterPro" id="IPR052190">
    <property type="entry name" value="Euk-Arch_PrmC-MTase"/>
</dbReference>
<proteinExistence type="inferred from homology"/>
<evidence type="ECO:0000256" key="1">
    <source>
        <dbReference type="ARBA" id="ARBA00006149"/>
    </source>
</evidence>
<evidence type="ECO:0000256" key="2">
    <source>
        <dbReference type="ARBA" id="ARBA00022603"/>
    </source>
</evidence>
<dbReference type="CDD" id="cd02440">
    <property type="entry name" value="AdoMet_MTases"/>
    <property type="match status" value="1"/>
</dbReference>
<reference evidence="6 7" key="1">
    <citation type="journal article" date="2019" name="Int. J. Syst. Evol. Microbiol.">
        <title>The Global Catalogue of Microorganisms (GCM) 10K type strain sequencing project: providing services to taxonomists for standard genome sequencing and annotation.</title>
        <authorList>
            <consortium name="The Broad Institute Genomics Platform"/>
            <consortium name="The Broad Institute Genome Sequencing Center for Infectious Disease"/>
            <person name="Wu L."/>
            <person name="Ma J."/>
        </authorList>
    </citation>
    <scope>NUCLEOTIDE SEQUENCE [LARGE SCALE GENOMIC DNA]</scope>
    <source>
        <strain evidence="6 7">JCM 6307</strain>
    </source>
</reference>
<sequence>MWLLRPPGVYAPQSDTGTLVDELLREPSLPGARVLDVGTGSGAVALAAARAGAADVTAVDISSRAVLAARLNAVLRRARVRVLRGDLALPVGHRRFEIIVSNPPYVPSPSDRLPHRGPARSWAAGRTGRLLVDRLCAEAPPLLAPGGVLLMVHSGLCGTEKTVAQLEEAGLEAEVTARRTIPYGPVMRRLAPWLEAGGLVEPGQEHEELVVVRAVRSR</sequence>
<comment type="caution">
    <text evidence="6">The sequence shown here is derived from an EMBL/GenBank/DDBJ whole genome shotgun (WGS) entry which is preliminary data.</text>
</comment>
<dbReference type="EMBL" id="BAAATA010000019">
    <property type="protein sequence ID" value="GAA2494782.1"/>
    <property type="molecule type" value="Genomic_DNA"/>
</dbReference>
<feature type="domain" description="Methyltransferase small" evidence="5">
    <location>
        <begin position="3"/>
        <end position="105"/>
    </location>
</feature>
<dbReference type="InterPro" id="IPR029063">
    <property type="entry name" value="SAM-dependent_MTases_sf"/>
</dbReference>
<gene>
    <name evidence="6" type="ORF">GCM10010406_33610</name>
</gene>
<dbReference type="PANTHER" id="PTHR45875:SF1">
    <property type="entry name" value="METHYLTRANSFERASE N6AMT1"/>
    <property type="match status" value="1"/>
</dbReference>
<dbReference type="InterPro" id="IPR002052">
    <property type="entry name" value="DNA_methylase_N6_adenine_CS"/>
</dbReference>
<dbReference type="Pfam" id="PF05175">
    <property type="entry name" value="MTS"/>
    <property type="match status" value="1"/>
</dbReference>
<dbReference type="PANTHER" id="PTHR45875">
    <property type="entry name" value="METHYLTRANSFERASE N6AMT1"/>
    <property type="match status" value="1"/>
</dbReference>
<keyword evidence="3" id="KW-0808">Transferase</keyword>
<comment type="similarity">
    <text evidence="1">Belongs to the eukaryotic/archaeal PrmC-related family.</text>
</comment>
<dbReference type="RefSeq" id="WP_344384003.1">
    <property type="nucleotide sequence ID" value="NZ_BAAATA010000019.1"/>
</dbReference>
<evidence type="ECO:0000256" key="4">
    <source>
        <dbReference type="ARBA" id="ARBA00022691"/>
    </source>
</evidence>
<keyword evidence="4" id="KW-0949">S-adenosyl-L-methionine</keyword>
<evidence type="ECO:0000256" key="3">
    <source>
        <dbReference type="ARBA" id="ARBA00022679"/>
    </source>
</evidence>
<keyword evidence="7" id="KW-1185">Reference proteome</keyword>
<evidence type="ECO:0000313" key="7">
    <source>
        <dbReference type="Proteomes" id="UP001501358"/>
    </source>
</evidence>
<dbReference type="SUPFAM" id="SSF53335">
    <property type="entry name" value="S-adenosyl-L-methionine-dependent methyltransferases"/>
    <property type="match status" value="1"/>
</dbReference>
<dbReference type="Gene3D" id="3.40.50.150">
    <property type="entry name" value="Vaccinia Virus protein VP39"/>
    <property type="match status" value="1"/>
</dbReference>
<protein>
    <submittedName>
        <fullName evidence="6">Methyltransferase</fullName>
    </submittedName>
</protein>
<keyword evidence="2 6" id="KW-0489">Methyltransferase</keyword>
<dbReference type="GO" id="GO:0008168">
    <property type="term" value="F:methyltransferase activity"/>
    <property type="evidence" value="ECO:0007669"/>
    <property type="project" value="UniProtKB-KW"/>
</dbReference>
<evidence type="ECO:0000259" key="5">
    <source>
        <dbReference type="Pfam" id="PF05175"/>
    </source>
</evidence>
<dbReference type="PROSITE" id="PS00092">
    <property type="entry name" value="N6_MTASE"/>
    <property type="match status" value="1"/>
</dbReference>
<name>A0ABN3M2R5_9ACTN</name>